<dbReference type="Gene3D" id="3.90.1720.10">
    <property type="entry name" value="endopeptidase domain like (from Nostoc punctiforme)"/>
    <property type="match status" value="1"/>
</dbReference>
<gene>
    <name evidence="9" type="ORF">VA7868_03919</name>
</gene>
<sequence>MLRQEIIQDIQQHALACYPEESCGFVFSDRYAPQRNVSPTPDKHFKISHQAMIEARADNILAIVHSHPDGNHFPSMMDMQGQIATGVPWYICNVDHGRVTDFFGWGKPGMTPLTGRPFRHGVTDCYAIIRDYFFQHRQITLNDYPRRWEWWKSGEDLYEKYFRQEGFSMIEPSEVEAGDVFLAAIASRQINHGGVYTGHGLILHQLGNQYGYAPDRLSCRTPVTPWLKHIKYWIRYHG</sequence>
<dbReference type="EMBL" id="FQXZ01000044">
    <property type="protein sequence ID" value="SHI54732.1"/>
    <property type="molecule type" value="Genomic_DNA"/>
</dbReference>
<dbReference type="CDD" id="cd08073">
    <property type="entry name" value="MPN_NLPC_P60"/>
    <property type="match status" value="1"/>
</dbReference>
<evidence type="ECO:0000256" key="4">
    <source>
        <dbReference type="ARBA" id="ARBA00022801"/>
    </source>
</evidence>
<keyword evidence="6" id="KW-0862">Zinc</keyword>
<dbReference type="PANTHER" id="PTHR34858:SF1">
    <property type="entry name" value="CYSO-CYSTEINE PEPTIDASE"/>
    <property type="match status" value="1"/>
</dbReference>
<dbReference type="RefSeq" id="WP_084193483.1">
    <property type="nucleotide sequence ID" value="NZ_FQXZ01000044.1"/>
</dbReference>
<dbReference type="STRING" id="1216006.VA7868_03919"/>
<feature type="domain" description="NlpC/P60" evidence="8">
    <location>
        <begin position="76"/>
        <end position="238"/>
    </location>
</feature>
<protein>
    <submittedName>
        <fullName evidence="9">NlpC/P60 family protein</fullName>
    </submittedName>
</protein>
<keyword evidence="4" id="KW-0378">Hydrolase</keyword>
<dbReference type="InterPro" id="IPR000064">
    <property type="entry name" value="NLP_P60_dom"/>
</dbReference>
<evidence type="ECO:0000313" key="9">
    <source>
        <dbReference type="EMBL" id="SHI54732.1"/>
    </source>
</evidence>
<dbReference type="SUPFAM" id="SSF54001">
    <property type="entry name" value="Cysteine proteinases"/>
    <property type="match status" value="1"/>
</dbReference>
<evidence type="ECO:0000256" key="5">
    <source>
        <dbReference type="ARBA" id="ARBA00022807"/>
    </source>
</evidence>
<dbReference type="Gene3D" id="3.40.140.10">
    <property type="entry name" value="Cytidine Deaminase, domain 2"/>
    <property type="match status" value="1"/>
</dbReference>
<organism evidence="9 10">
    <name type="scientific">Vibrio aerogenes CECT 7868</name>
    <dbReference type="NCBI Taxonomy" id="1216006"/>
    <lineage>
        <taxon>Bacteria</taxon>
        <taxon>Pseudomonadati</taxon>
        <taxon>Pseudomonadota</taxon>
        <taxon>Gammaproteobacteria</taxon>
        <taxon>Vibrionales</taxon>
        <taxon>Vibrionaceae</taxon>
        <taxon>Vibrio</taxon>
    </lineage>
</organism>
<evidence type="ECO:0000259" key="8">
    <source>
        <dbReference type="PROSITE" id="PS51935"/>
    </source>
</evidence>
<dbReference type="GO" id="GO:0008235">
    <property type="term" value="F:metalloexopeptidase activity"/>
    <property type="evidence" value="ECO:0007669"/>
    <property type="project" value="TreeGrafter"/>
</dbReference>
<keyword evidence="3" id="KW-0479">Metal-binding</keyword>
<keyword evidence="5" id="KW-0788">Thiol protease</keyword>
<evidence type="ECO:0000256" key="7">
    <source>
        <dbReference type="ARBA" id="ARBA00023049"/>
    </source>
</evidence>
<dbReference type="GO" id="GO:0008234">
    <property type="term" value="F:cysteine-type peptidase activity"/>
    <property type="evidence" value="ECO:0007669"/>
    <property type="project" value="UniProtKB-KW"/>
</dbReference>
<dbReference type="OrthoDB" id="1494599at2"/>
<dbReference type="Proteomes" id="UP000184608">
    <property type="component" value="Unassembled WGS sequence"/>
</dbReference>
<dbReference type="PANTHER" id="PTHR34858">
    <property type="entry name" value="CYSO-CYSTEINE PEPTIDASE"/>
    <property type="match status" value="1"/>
</dbReference>
<evidence type="ECO:0000313" key="10">
    <source>
        <dbReference type="Proteomes" id="UP000184608"/>
    </source>
</evidence>
<dbReference type="InterPro" id="IPR051929">
    <property type="entry name" value="VirAsm_ModProt"/>
</dbReference>
<dbReference type="PROSITE" id="PS51935">
    <property type="entry name" value="NLPC_P60"/>
    <property type="match status" value="1"/>
</dbReference>
<dbReference type="GO" id="GO:0006508">
    <property type="term" value="P:proteolysis"/>
    <property type="evidence" value="ECO:0007669"/>
    <property type="project" value="UniProtKB-KW"/>
</dbReference>
<evidence type="ECO:0000256" key="2">
    <source>
        <dbReference type="ARBA" id="ARBA00022670"/>
    </source>
</evidence>
<evidence type="ECO:0000256" key="3">
    <source>
        <dbReference type="ARBA" id="ARBA00022723"/>
    </source>
</evidence>
<dbReference type="Pfam" id="PF14464">
    <property type="entry name" value="Prok-JAB"/>
    <property type="match status" value="1"/>
</dbReference>
<dbReference type="AlphaFoldDB" id="A0A1M6C131"/>
<name>A0A1M6C131_9VIBR</name>
<accession>A0A1M6C131</accession>
<evidence type="ECO:0000256" key="1">
    <source>
        <dbReference type="ARBA" id="ARBA00007074"/>
    </source>
</evidence>
<dbReference type="Pfam" id="PF00877">
    <property type="entry name" value="NLPC_P60"/>
    <property type="match status" value="1"/>
</dbReference>
<dbReference type="InterPro" id="IPR028090">
    <property type="entry name" value="JAB_dom_prok"/>
</dbReference>
<proteinExistence type="inferred from homology"/>
<reference evidence="9 10" key="1">
    <citation type="submission" date="2016-11" db="EMBL/GenBank/DDBJ databases">
        <authorList>
            <person name="Jaros S."/>
            <person name="Januszkiewicz K."/>
            <person name="Wedrychowicz H."/>
        </authorList>
    </citation>
    <scope>NUCLEOTIDE SEQUENCE [LARGE SCALE GENOMIC DNA]</scope>
    <source>
        <strain evidence="9 10">CECT 7868</strain>
    </source>
</reference>
<keyword evidence="2" id="KW-0645">Protease</keyword>
<dbReference type="SUPFAM" id="SSF102712">
    <property type="entry name" value="JAB1/MPN domain"/>
    <property type="match status" value="1"/>
</dbReference>
<comment type="similarity">
    <text evidence="1">Belongs to the peptidase C40 family.</text>
</comment>
<evidence type="ECO:0000256" key="6">
    <source>
        <dbReference type="ARBA" id="ARBA00022833"/>
    </source>
</evidence>
<dbReference type="GO" id="GO:0008270">
    <property type="term" value="F:zinc ion binding"/>
    <property type="evidence" value="ECO:0007669"/>
    <property type="project" value="TreeGrafter"/>
</dbReference>
<keyword evidence="7" id="KW-0482">Metalloprotease</keyword>
<dbReference type="InterPro" id="IPR038765">
    <property type="entry name" value="Papain-like_cys_pep_sf"/>
</dbReference>
<keyword evidence="10" id="KW-1185">Reference proteome</keyword>